<reference evidence="2 3" key="1">
    <citation type="submission" date="2019-03" db="EMBL/GenBank/DDBJ databases">
        <title>Draft genome sequences of novel Actinobacteria.</title>
        <authorList>
            <person name="Sahin N."/>
            <person name="Ay H."/>
            <person name="Saygin H."/>
        </authorList>
    </citation>
    <scope>NUCLEOTIDE SEQUENCE [LARGE SCALE GENOMIC DNA]</scope>
    <source>
        <strain evidence="2 3">H3C3</strain>
    </source>
</reference>
<accession>A0A4R5APP6</accession>
<sequence length="108" mass="11395">MQVAVPANVAYGSAQERSASSAPSHGWTRSAARISTYQASTVRRRVPRSGAWDAAARQTCSGTTMEAVTGGVLPVQPVGRADGRQPPQAVRAAARPWGVCQHRRVGQN</sequence>
<proteinExistence type="predicted"/>
<organism evidence="2 3">
    <name type="scientific">Actinomadura rubrisoli</name>
    <dbReference type="NCBI Taxonomy" id="2530368"/>
    <lineage>
        <taxon>Bacteria</taxon>
        <taxon>Bacillati</taxon>
        <taxon>Actinomycetota</taxon>
        <taxon>Actinomycetes</taxon>
        <taxon>Streptosporangiales</taxon>
        <taxon>Thermomonosporaceae</taxon>
        <taxon>Actinomadura</taxon>
    </lineage>
</organism>
<evidence type="ECO:0000313" key="3">
    <source>
        <dbReference type="Proteomes" id="UP000294513"/>
    </source>
</evidence>
<feature type="region of interest" description="Disordered" evidence="1">
    <location>
        <begin position="1"/>
        <end position="33"/>
    </location>
</feature>
<gene>
    <name evidence="2" type="ORF">E1298_33530</name>
</gene>
<name>A0A4R5APP6_9ACTN</name>
<evidence type="ECO:0000313" key="2">
    <source>
        <dbReference type="EMBL" id="TDD73659.1"/>
    </source>
</evidence>
<keyword evidence="3" id="KW-1185">Reference proteome</keyword>
<dbReference type="AlphaFoldDB" id="A0A4R5APP6"/>
<dbReference type="RefSeq" id="WP_131900478.1">
    <property type="nucleotide sequence ID" value="NZ_SMKU01000251.1"/>
</dbReference>
<dbReference type="Proteomes" id="UP000294513">
    <property type="component" value="Unassembled WGS sequence"/>
</dbReference>
<protein>
    <submittedName>
        <fullName evidence="2">Uncharacterized protein</fullName>
    </submittedName>
</protein>
<evidence type="ECO:0000256" key="1">
    <source>
        <dbReference type="SAM" id="MobiDB-lite"/>
    </source>
</evidence>
<comment type="caution">
    <text evidence="2">The sequence shown here is derived from an EMBL/GenBank/DDBJ whole genome shotgun (WGS) entry which is preliminary data.</text>
</comment>
<dbReference type="EMBL" id="SMKU01000251">
    <property type="protein sequence ID" value="TDD73659.1"/>
    <property type="molecule type" value="Genomic_DNA"/>
</dbReference>